<organism evidence="1 2">
    <name type="scientific">Actinocatenispora rupis</name>
    <dbReference type="NCBI Taxonomy" id="519421"/>
    <lineage>
        <taxon>Bacteria</taxon>
        <taxon>Bacillati</taxon>
        <taxon>Actinomycetota</taxon>
        <taxon>Actinomycetes</taxon>
        <taxon>Micromonosporales</taxon>
        <taxon>Micromonosporaceae</taxon>
        <taxon>Actinocatenispora</taxon>
    </lineage>
</organism>
<accession>A0A8J3NEM3</accession>
<proteinExistence type="predicted"/>
<dbReference type="Proteomes" id="UP000612808">
    <property type="component" value="Unassembled WGS sequence"/>
</dbReference>
<keyword evidence="2" id="KW-1185">Reference proteome</keyword>
<evidence type="ECO:0000313" key="2">
    <source>
        <dbReference type="Proteomes" id="UP000612808"/>
    </source>
</evidence>
<dbReference type="AlphaFoldDB" id="A0A8J3NEM3"/>
<sequence>MGVELITGAAVRLDFENRPTQRRGLRSVVLRPGVVDDDVREAFSWGLCHLLACALHEITGWPFGVLEQSYATGAWSWVHAAVITPDGLLLDVHGARHWREAEAERRHFGGEFRLVNVPTFAELYRMFGLPDGTPDTWWRGEFSDPGPAAIMRLARDVASRHASTVLEVA</sequence>
<protein>
    <submittedName>
        <fullName evidence="1">Uncharacterized protein</fullName>
    </submittedName>
</protein>
<reference evidence="1" key="1">
    <citation type="submission" date="2021-01" db="EMBL/GenBank/DDBJ databases">
        <title>Whole genome shotgun sequence of Actinocatenispora rupis NBRC 107355.</title>
        <authorList>
            <person name="Komaki H."/>
            <person name="Tamura T."/>
        </authorList>
    </citation>
    <scope>NUCLEOTIDE SEQUENCE</scope>
    <source>
        <strain evidence="1">NBRC 107355</strain>
    </source>
</reference>
<evidence type="ECO:0000313" key="1">
    <source>
        <dbReference type="EMBL" id="GID14075.1"/>
    </source>
</evidence>
<dbReference type="EMBL" id="BOMB01000029">
    <property type="protein sequence ID" value="GID14075.1"/>
    <property type="molecule type" value="Genomic_DNA"/>
</dbReference>
<comment type="caution">
    <text evidence="1">The sequence shown here is derived from an EMBL/GenBank/DDBJ whole genome shotgun (WGS) entry which is preliminary data.</text>
</comment>
<dbReference type="RefSeq" id="WP_203661703.1">
    <property type="nucleotide sequence ID" value="NZ_BAAAZM010000001.1"/>
</dbReference>
<gene>
    <name evidence="1" type="ORF">Aru02nite_49640</name>
</gene>
<name>A0A8J3NEM3_9ACTN</name>